<evidence type="ECO:0000256" key="1">
    <source>
        <dbReference type="ARBA" id="ARBA00016056"/>
    </source>
</evidence>
<sequence>MQFTSTLAAVACAIAALSTVSAQSGTYTKFTDCAAGKPSDLAISGLTLSPSPMCIGQDYCLTATGALSAPITKGAKLGVWGKYLNRIVYRDSVDLCDVLAANGQNCPIPEDTTELKICLKLKPEFWEGVTTQFDFIATNANDETIFCQRALDRGLEGATC</sequence>
<feature type="domain" description="MD-2-related lipid-recognition" evidence="3">
    <location>
        <begin position="30"/>
        <end position="152"/>
    </location>
</feature>
<evidence type="ECO:0000313" key="5">
    <source>
        <dbReference type="Proteomes" id="UP000823405"/>
    </source>
</evidence>
<evidence type="ECO:0000256" key="2">
    <source>
        <dbReference type="SAM" id="SignalP"/>
    </source>
</evidence>
<dbReference type="SMART" id="SM00737">
    <property type="entry name" value="ML"/>
    <property type="match status" value="1"/>
</dbReference>
<reference evidence="4" key="1">
    <citation type="journal article" date="2020" name="Fungal Divers.">
        <title>Resolving the Mortierellaceae phylogeny through synthesis of multi-gene phylogenetics and phylogenomics.</title>
        <authorList>
            <person name="Vandepol N."/>
            <person name="Liber J."/>
            <person name="Desiro A."/>
            <person name="Na H."/>
            <person name="Kennedy M."/>
            <person name="Barry K."/>
            <person name="Grigoriev I.V."/>
            <person name="Miller A.N."/>
            <person name="O'Donnell K."/>
            <person name="Stajich J.E."/>
            <person name="Bonito G."/>
        </authorList>
    </citation>
    <scope>NUCLEOTIDE SEQUENCE</scope>
    <source>
        <strain evidence="4">NVP60</strain>
    </source>
</reference>
<feature type="signal peptide" evidence="2">
    <location>
        <begin position="1"/>
        <end position="22"/>
    </location>
</feature>
<dbReference type="OrthoDB" id="2369314at2759"/>
<dbReference type="InterPro" id="IPR003172">
    <property type="entry name" value="ML_dom"/>
</dbReference>
<organism evidence="4 5">
    <name type="scientific">Linnemannia gamsii</name>
    <dbReference type="NCBI Taxonomy" id="64522"/>
    <lineage>
        <taxon>Eukaryota</taxon>
        <taxon>Fungi</taxon>
        <taxon>Fungi incertae sedis</taxon>
        <taxon>Mucoromycota</taxon>
        <taxon>Mortierellomycotina</taxon>
        <taxon>Mortierellomycetes</taxon>
        <taxon>Mortierellales</taxon>
        <taxon>Mortierellaceae</taxon>
        <taxon>Linnemannia</taxon>
    </lineage>
</organism>
<dbReference type="EMBL" id="JAAAIN010001380">
    <property type="protein sequence ID" value="KAG0303663.1"/>
    <property type="molecule type" value="Genomic_DNA"/>
</dbReference>
<keyword evidence="2" id="KW-0732">Signal</keyword>
<accession>A0A9P6UJ30</accession>
<protein>
    <recommendedName>
        <fullName evidence="1">Phosphatidylglycerol/phosphatidylinositol transfer protein</fullName>
    </recommendedName>
</protein>
<dbReference type="Proteomes" id="UP000823405">
    <property type="component" value="Unassembled WGS sequence"/>
</dbReference>
<comment type="caution">
    <text evidence="4">The sequence shown here is derived from an EMBL/GenBank/DDBJ whole genome shotgun (WGS) entry which is preliminary data.</text>
</comment>
<dbReference type="Pfam" id="PF02221">
    <property type="entry name" value="E1_DerP2_DerF2"/>
    <property type="match status" value="1"/>
</dbReference>
<keyword evidence="5" id="KW-1185">Reference proteome</keyword>
<dbReference type="InterPro" id="IPR014756">
    <property type="entry name" value="Ig_E-set"/>
</dbReference>
<evidence type="ECO:0000259" key="3">
    <source>
        <dbReference type="SMART" id="SM00737"/>
    </source>
</evidence>
<feature type="chain" id="PRO_5040188339" description="Phosphatidylglycerol/phosphatidylinositol transfer protein" evidence="2">
    <location>
        <begin position="23"/>
        <end position="160"/>
    </location>
</feature>
<evidence type="ECO:0000313" key="4">
    <source>
        <dbReference type="EMBL" id="KAG0303663.1"/>
    </source>
</evidence>
<dbReference type="SUPFAM" id="SSF81296">
    <property type="entry name" value="E set domains"/>
    <property type="match status" value="1"/>
</dbReference>
<name>A0A9P6UJ30_9FUNG</name>
<gene>
    <name evidence="4" type="ORF">BGZ97_001808</name>
</gene>
<proteinExistence type="predicted"/>
<dbReference type="AlphaFoldDB" id="A0A9P6UJ30"/>